<comment type="caution">
    <text evidence="2">The sequence shown here is derived from an EMBL/GenBank/DDBJ whole genome shotgun (WGS) entry which is preliminary data.</text>
</comment>
<protein>
    <submittedName>
        <fullName evidence="2">Uncharacterized protein</fullName>
    </submittedName>
</protein>
<sequence length="67" mass="7583">MGPPRDESMVVRMTHLGRTTMLVVFATLSMNYYMVSSGPLIDRRWELKAISTMSMLLAGLIVIWHAV</sequence>
<name>A0A9D3W3W2_9ROSI</name>
<keyword evidence="1" id="KW-0812">Transmembrane</keyword>
<keyword evidence="3" id="KW-1185">Reference proteome</keyword>
<evidence type="ECO:0000256" key="1">
    <source>
        <dbReference type="SAM" id="Phobius"/>
    </source>
</evidence>
<feature type="transmembrane region" description="Helical" evidence="1">
    <location>
        <begin position="47"/>
        <end position="66"/>
    </location>
</feature>
<organism evidence="2 3">
    <name type="scientific">Gossypium stocksii</name>
    <dbReference type="NCBI Taxonomy" id="47602"/>
    <lineage>
        <taxon>Eukaryota</taxon>
        <taxon>Viridiplantae</taxon>
        <taxon>Streptophyta</taxon>
        <taxon>Embryophyta</taxon>
        <taxon>Tracheophyta</taxon>
        <taxon>Spermatophyta</taxon>
        <taxon>Magnoliopsida</taxon>
        <taxon>eudicotyledons</taxon>
        <taxon>Gunneridae</taxon>
        <taxon>Pentapetalae</taxon>
        <taxon>rosids</taxon>
        <taxon>malvids</taxon>
        <taxon>Malvales</taxon>
        <taxon>Malvaceae</taxon>
        <taxon>Malvoideae</taxon>
        <taxon>Gossypium</taxon>
    </lineage>
</organism>
<dbReference type="Proteomes" id="UP000828251">
    <property type="component" value="Unassembled WGS sequence"/>
</dbReference>
<accession>A0A9D3W3W2</accession>
<keyword evidence="1" id="KW-0472">Membrane</keyword>
<gene>
    <name evidence="2" type="ORF">J1N35_011133</name>
</gene>
<reference evidence="2 3" key="1">
    <citation type="journal article" date="2021" name="Plant Biotechnol. J.">
        <title>Multi-omics assisted identification of the key and species-specific regulatory components of drought-tolerant mechanisms in Gossypium stocksii.</title>
        <authorList>
            <person name="Yu D."/>
            <person name="Ke L."/>
            <person name="Zhang D."/>
            <person name="Wu Y."/>
            <person name="Sun Y."/>
            <person name="Mei J."/>
            <person name="Sun J."/>
            <person name="Sun Y."/>
        </authorList>
    </citation>
    <scope>NUCLEOTIDE SEQUENCE [LARGE SCALE GENOMIC DNA]</scope>
    <source>
        <strain evidence="3">cv. E1</strain>
        <tissue evidence="2">Leaf</tissue>
    </source>
</reference>
<proteinExistence type="predicted"/>
<evidence type="ECO:0000313" key="3">
    <source>
        <dbReference type="Proteomes" id="UP000828251"/>
    </source>
</evidence>
<dbReference type="EMBL" id="JAIQCV010000004">
    <property type="protein sequence ID" value="KAH1107365.1"/>
    <property type="molecule type" value="Genomic_DNA"/>
</dbReference>
<keyword evidence="1" id="KW-1133">Transmembrane helix</keyword>
<feature type="transmembrane region" description="Helical" evidence="1">
    <location>
        <begin position="15"/>
        <end position="35"/>
    </location>
</feature>
<dbReference type="AlphaFoldDB" id="A0A9D3W3W2"/>
<evidence type="ECO:0000313" key="2">
    <source>
        <dbReference type="EMBL" id="KAH1107365.1"/>
    </source>
</evidence>